<evidence type="ECO:0000313" key="8">
    <source>
        <dbReference type="Proteomes" id="UP000244855"/>
    </source>
</evidence>
<feature type="region of interest" description="Disordered" evidence="5">
    <location>
        <begin position="193"/>
        <end position="219"/>
    </location>
</feature>
<organism evidence="7 8">
    <name type="scientific">Periconia macrospinosa</name>
    <dbReference type="NCBI Taxonomy" id="97972"/>
    <lineage>
        <taxon>Eukaryota</taxon>
        <taxon>Fungi</taxon>
        <taxon>Dikarya</taxon>
        <taxon>Ascomycota</taxon>
        <taxon>Pezizomycotina</taxon>
        <taxon>Dothideomycetes</taxon>
        <taxon>Pleosporomycetidae</taxon>
        <taxon>Pleosporales</taxon>
        <taxon>Massarineae</taxon>
        <taxon>Periconiaceae</taxon>
        <taxon>Periconia</taxon>
    </lineage>
</organism>
<evidence type="ECO:0000256" key="2">
    <source>
        <dbReference type="ARBA" id="ARBA00022692"/>
    </source>
</evidence>
<dbReference type="Pfam" id="PF04479">
    <property type="entry name" value="RTA1"/>
    <property type="match status" value="1"/>
</dbReference>
<feature type="transmembrane region" description="Helical" evidence="6">
    <location>
        <begin position="25"/>
        <end position="43"/>
    </location>
</feature>
<feature type="transmembrane region" description="Helical" evidence="6">
    <location>
        <begin position="124"/>
        <end position="141"/>
    </location>
</feature>
<protein>
    <submittedName>
        <fullName evidence="7">RTA1-domain-containing protein</fullName>
    </submittedName>
</protein>
<keyword evidence="3 6" id="KW-1133">Transmembrane helix</keyword>
<dbReference type="PANTHER" id="PTHR31465">
    <property type="entry name" value="PROTEIN RTA1-RELATED"/>
    <property type="match status" value="1"/>
</dbReference>
<dbReference type="InterPro" id="IPR007568">
    <property type="entry name" value="RTA1"/>
</dbReference>
<keyword evidence="4 6" id="KW-0472">Membrane</keyword>
<feature type="compositionally biased region" description="Polar residues" evidence="5">
    <location>
        <begin position="193"/>
        <end position="204"/>
    </location>
</feature>
<dbReference type="Proteomes" id="UP000244855">
    <property type="component" value="Unassembled WGS sequence"/>
</dbReference>
<name>A0A2V1DQP4_9PLEO</name>
<dbReference type="EMBL" id="KZ805371">
    <property type="protein sequence ID" value="PVI00573.1"/>
    <property type="molecule type" value="Genomic_DNA"/>
</dbReference>
<dbReference type="GO" id="GO:0016020">
    <property type="term" value="C:membrane"/>
    <property type="evidence" value="ECO:0007669"/>
    <property type="project" value="UniProtKB-SubCell"/>
</dbReference>
<dbReference type="PANTHER" id="PTHR31465:SF1">
    <property type="entry name" value="PROTEIN RTA1-RELATED"/>
    <property type="match status" value="1"/>
</dbReference>
<comment type="subcellular location">
    <subcellularLocation>
        <location evidence="1">Membrane</location>
        <topology evidence="1">Multi-pass membrane protein</topology>
    </subcellularLocation>
</comment>
<sequence>MADNYRPSLDDPNVWVPYRYKPSKAAAIAFLALFTLTTLLHTYQIYKRRTWYFIPFVVGGVFEILGFVGRILSTNDIWALSPFIMQSLLLLIAPALFAASIYIILGRIILLTRGEKHSVIRQKWLTKFFVIGDVLSFVVQGGGGGIQSAGSLELLHAGEKIIVAGLFIQLAFFGFFIVVAGLFHWRLVRANPSPSTKGFRSPNPQTGPEPSPRRLSQSSASPNFLNEFNIHDLPWKRHIYALYVASALIMMRSVFRVVEYLQGNNGYLLRHEVYLYIFDGALMAAVMILFNWIHPAEITDLYQKRLTQEREWPLQERYGVVP</sequence>
<dbReference type="STRING" id="97972.A0A2V1DQP4"/>
<evidence type="ECO:0000256" key="3">
    <source>
        <dbReference type="ARBA" id="ARBA00022989"/>
    </source>
</evidence>
<keyword evidence="8" id="KW-1185">Reference proteome</keyword>
<accession>A0A2V1DQP4</accession>
<gene>
    <name evidence="7" type="ORF">DM02DRAFT_592537</name>
</gene>
<evidence type="ECO:0000256" key="1">
    <source>
        <dbReference type="ARBA" id="ARBA00004141"/>
    </source>
</evidence>
<proteinExistence type="predicted"/>
<reference evidence="7 8" key="1">
    <citation type="journal article" date="2018" name="Sci. Rep.">
        <title>Comparative genomics provides insights into the lifestyle and reveals functional heterogeneity of dark septate endophytic fungi.</title>
        <authorList>
            <person name="Knapp D.G."/>
            <person name="Nemeth J.B."/>
            <person name="Barry K."/>
            <person name="Hainaut M."/>
            <person name="Henrissat B."/>
            <person name="Johnson J."/>
            <person name="Kuo A."/>
            <person name="Lim J.H.P."/>
            <person name="Lipzen A."/>
            <person name="Nolan M."/>
            <person name="Ohm R.A."/>
            <person name="Tamas L."/>
            <person name="Grigoriev I.V."/>
            <person name="Spatafora J.W."/>
            <person name="Nagy L.G."/>
            <person name="Kovacs G.M."/>
        </authorList>
    </citation>
    <scope>NUCLEOTIDE SEQUENCE [LARGE SCALE GENOMIC DNA]</scope>
    <source>
        <strain evidence="7 8">DSE2036</strain>
    </source>
</reference>
<feature type="transmembrane region" description="Helical" evidence="6">
    <location>
        <begin position="240"/>
        <end position="261"/>
    </location>
</feature>
<feature type="transmembrane region" description="Helical" evidence="6">
    <location>
        <begin position="84"/>
        <end position="112"/>
    </location>
</feature>
<dbReference type="AlphaFoldDB" id="A0A2V1DQP4"/>
<evidence type="ECO:0000256" key="4">
    <source>
        <dbReference type="ARBA" id="ARBA00023136"/>
    </source>
</evidence>
<dbReference type="OrthoDB" id="3358017at2759"/>
<feature type="transmembrane region" description="Helical" evidence="6">
    <location>
        <begin position="50"/>
        <end position="72"/>
    </location>
</feature>
<keyword evidence="2 6" id="KW-0812">Transmembrane</keyword>
<feature type="transmembrane region" description="Helical" evidence="6">
    <location>
        <begin position="273"/>
        <end position="293"/>
    </location>
</feature>
<feature type="transmembrane region" description="Helical" evidence="6">
    <location>
        <begin position="161"/>
        <end position="183"/>
    </location>
</feature>
<evidence type="ECO:0000256" key="5">
    <source>
        <dbReference type="SAM" id="MobiDB-lite"/>
    </source>
</evidence>
<evidence type="ECO:0000313" key="7">
    <source>
        <dbReference type="EMBL" id="PVI00573.1"/>
    </source>
</evidence>
<evidence type="ECO:0000256" key="6">
    <source>
        <dbReference type="SAM" id="Phobius"/>
    </source>
</evidence>